<name>A0A183AUL1_9TREM</name>
<gene>
    <name evidence="2" type="ORF">ECPE_LOCUS10647</name>
</gene>
<proteinExistence type="predicted"/>
<reference evidence="4" key="1">
    <citation type="submission" date="2016-06" db="UniProtKB">
        <authorList>
            <consortium name="WormBaseParasite"/>
        </authorList>
    </citation>
    <scope>IDENTIFICATION</scope>
</reference>
<dbReference type="EMBL" id="UZAN01049432">
    <property type="protein sequence ID" value="VDP87389.1"/>
    <property type="molecule type" value="Genomic_DNA"/>
</dbReference>
<reference evidence="2 3" key="2">
    <citation type="submission" date="2018-11" db="EMBL/GenBank/DDBJ databases">
        <authorList>
            <consortium name="Pathogen Informatics"/>
        </authorList>
    </citation>
    <scope>NUCLEOTIDE SEQUENCE [LARGE SCALE GENOMIC DNA]</scope>
    <source>
        <strain evidence="2 3">Egypt</strain>
    </source>
</reference>
<sequence length="107" mass="11912">MSLRNPHYGRGVVSRVAADHSSLAPRGMLPYDQASQTVSVEEFLLTAFSLQTCLPTKEASTIQKCDDDDDDDDDDEEEEEEEEDDDKDDVVDAYYYSIQLSGSAVPN</sequence>
<dbReference type="Proteomes" id="UP000272942">
    <property type="component" value="Unassembled WGS sequence"/>
</dbReference>
<evidence type="ECO:0000313" key="3">
    <source>
        <dbReference type="Proteomes" id="UP000272942"/>
    </source>
</evidence>
<protein>
    <submittedName>
        <fullName evidence="2 4">Uncharacterized protein</fullName>
    </submittedName>
</protein>
<dbReference type="AlphaFoldDB" id="A0A183AUL1"/>
<keyword evidence="3" id="KW-1185">Reference proteome</keyword>
<feature type="compositionally biased region" description="Acidic residues" evidence="1">
    <location>
        <begin position="66"/>
        <end position="91"/>
    </location>
</feature>
<accession>A0A183AUL1</accession>
<feature type="region of interest" description="Disordered" evidence="1">
    <location>
        <begin position="57"/>
        <end position="91"/>
    </location>
</feature>
<evidence type="ECO:0000256" key="1">
    <source>
        <dbReference type="SAM" id="MobiDB-lite"/>
    </source>
</evidence>
<evidence type="ECO:0000313" key="2">
    <source>
        <dbReference type="EMBL" id="VDP87389.1"/>
    </source>
</evidence>
<dbReference type="WBParaSite" id="ECPE_0001067801-mRNA-1">
    <property type="protein sequence ID" value="ECPE_0001067801-mRNA-1"/>
    <property type="gene ID" value="ECPE_0001067801"/>
</dbReference>
<evidence type="ECO:0000313" key="4">
    <source>
        <dbReference type="WBParaSite" id="ECPE_0001067801-mRNA-1"/>
    </source>
</evidence>
<organism evidence="4">
    <name type="scientific">Echinostoma caproni</name>
    <dbReference type="NCBI Taxonomy" id="27848"/>
    <lineage>
        <taxon>Eukaryota</taxon>
        <taxon>Metazoa</taxon>
        <taxon>Spiralia</taxon>
        <taxon>Lophotrochozoa</taxon>
        <taxon>Platyhelminthes</taxon>
        <taxon>Trematoda</taxon>
        <taxon>Digenea</taxon>
        <taxon>Plagiorchiida</taxon>
        <taxon>Echinostomata</taxon>
        <taxon>Echinostomatoidea</taxon>
        <taxon>Echinostomatidae</taxon>
        <taxon>Echinostoma</taxon>
    </lineage>
</organism>